<evidence type="ECO:0000313" key="12">
    <source>
        <dbReference type="Proteomes" id="UP000000844"/>
    </source>
</evidence>
<evidence type="ECO:0000256" key="9">
    <source>
        <dbReference type="SAM" id="Phobius"/>
    </source>
</evidence>
<reference evidence="11 12" key="1">
    <citation type="journal article" date="2009" name="Stand. Genomic Sci.">
        <title>Complete genome sequence of Stackebrandtia nassauensis type strain (LLR-40K-21).</title>
        <authorList>
            <person name="Munk C."/>
            <person name="Lapidus A."/>
            <person name="Copeland A."/>
            <person name="Jando M."/>
            <person name="Mayilraj S."/>
            <person name="Glavina Del Rio T."/>
            <person name="Nolan M."/>
            <person name="Chen F."/>
            <person name="Lucas S."/>
            <person name="Tice H."/>
            <person name="Cheng J.F."/>
            <person name="Han C."/>
            <person name="Detter J.C."/>
            <person name="Bruce D."/>
            <person name="Goodwin L."/>
            <person name="Chain P."/>
            <person name="Pitluck S."/>
            <person name="Goker M."/>
            <person name="Ovchinikova G."/>
            <person name="Pati A."/>
            <person name="Ivanova N."/>
            <person name="Mavromatis K."/>
            <person name="Chen A."/>
            <person name="Palaniappan K."/>
            <person name="Land M."/>
            <person name="Hauser L."/>
            <person name="Chang Y.J."/>
            <person name="Jeffries C.D."/>
            <person name="Bristow J."/>
            <person name="Eisen J.A."/>
            <person name="Markowitz V."/>
            <person name="Hugenholtz P."/>
            <person name="Kyrpides N.C."/>
            <person name="Klenk H.P."/>
        </authorList>
    </citation>
    <scope>NUCLEOTIDE SEQUENCE [LARGE SCALE GENOMIC DNA]</scope>
    <source>
        <strain evidence="12">DSM 44728 / CIP 108903 / NRRL B-16338 / NBRC 102104 / LLR-40K-21</strain>
    </source>
</reference>
<dbReference type="PANTHER" id="PTHR24421">
    <property type="entry name" value="NITRATE/NITRITE SENSOR PROTEIN NARX-RELATED"/>
    <property type="match status" value="1"/>
</dbReference>
<evidence type="ECO:0000256" key="2">
    <source>
        <dbReference type="ARBA" id="ARBA00012438"/>
    </source>
</evidence>
<feature type="transmembrane region" description="Helical" evidence="9">
    <location>
        <begin position="33"/>
        <end position="58"/>
    </location>
</feature>
<evidence type="ECO:0000259" key="10">
    <source>
        <dbReference type="SMART" id="SM00387"/>
    </source>
</evidence>
<evidence type="ECO:0000256" key="3">
    <source>
        <dbReference type="ARBA" id="ARBA00022553"/>
    </source>
</evidence>
<accession>D3Q272</accession>
<dbReference type="STRING" id="446470.Snas_2249"/>
<keyword evidence="9" id="KW-0812">Transmembrane</keyword>
<keyword evidence="8" id="KW-0902">Two-component regulatory system</keyword>
<dbReference type="Pfam" id="PF07730">
    <property type="entry name" value="HisKA_3"/>
    <property type="match status" value="1"/>
</dbReference>
<dbReference type="Pfam" id="PF02518">
    <property type="entry name" value="HATPase_c"/>
    <property type="match status" value="1"/>
</dbReference>
<dbReference type="PANTHER" id="PTHR24421:SF10">
    <property type="entry name" value="NITRATE_NITRITE SENSOR PROTEIN NARQ"/>
    <property type="match status" value="1"/>
</dbReference>
<evidence type="ECO:0000256" key="6">
    <source>
        <dbReference type="ARBA" id="ARBA00022777"/>
    </source>
</evidence>
<dbReference type="KEGG" id="sna:Snas_2249"/>
<evidence type="ECO:0000256" key="4">
    <source>
        <dbReference type="ARBA" id="ARBA00022679"/>
    </source>
</evidence>
<evidence type="ECO:0000256" key="7">
    <source>
        <dbReference type="ARBA" id="ARBA00022840"/>
    </source>
</evidence>
<keyword evidence="4" id="KW-0808">Transferase</keyword>
<keyword evidence="12" id="KW-1185">Reference proteome</keyword>
<dbReference type="SMART" id="SM00387">
    <property type="entry name" value="HATPase_c"/>
    <property type="match status" value="1"/>
</dbReference>
<dbReference type="Gene3D" id="3.30.565.10">
    <property type="entry name" value="Histidine kinase-like ATPase, C-terminal domain"/>
    <property type="match status" value="1"/>
</dbReference>
<evidence type="ECO:0000256" key="5">
    <source>
        <dbReference type="ARBA" id="ARBA00022741"/>
    </source>
</evidence>
<dbReference type="HOGENOM" id="CLU_000445_20_2_11"/>
<gene>
    <name evidence="11" type="ordered locus">Snas_2249</name>
</gene>
<dbReference type="OrthoDB" id="5242012at2"/>
<dbReference type="CDD" id="cd16917">
    <property type="entry name" value="HATPase_UhpB-NarQ-NarX-like"/>
    <property type="match status" value="1"/>
</dbReference>
<comment type="catalytic activity">
    <reaction evidence="1">
        <text>ATP + protein L-histidine = ADP + protein N-phospho-L-histidine.</text>
        <dbReference type="EC" id="2.7.13.3"/>
    </reaction>
</comment>
<dbReference type="InterPro" id="IPR025828">
    <property type="entry name" value="Put_sensor_dom"/>
</dbReference>
<dbReference type="EC" id="2.7.13.3" evidence="2"/>
<dbReference type="Gene3D" id="1.20.5.1930">
    <property type="match status" value="1"/>
</dbReference>
<dbReference type="GO" id="GO:0000155">
    <property type="term" value="F:phosphorelay sensor kinase activity"/>
    <property type="evidence" value="ECO:0007669"/>
    <property type="project" value="InterPro"/>
</dbReference>
<dbReference type="InterPro" id="IPR050482">
    <property type="entry name" value="Sensor_HK_TwoCompSys"/>
</dbReference>
<keyword evidence="6 11" id="KW-0418">Kinase</keyword>
<evidence type="ECO:0000256" key="8">
    <source>
        <dbReference type="ARBA" id="ARBA00023012"/>
    </source>
</evidence>
<dbReference type="InterPro" id="IPR003594">
    <property type="entry name" value="HATPase_dom"/>
</dbReference>
<dbReference type="GO" id="GO:0016020">
    <property type="term" value="C:membrane"/>
    <property type="evidence" value="ECO:0007669"/>
    <property type="project" value="InterPro"/>
</dbReference>
<proteinExistence type="predicted"/>
<sequence length="420" mass="44778">MTRDTSKPGPVWAVLRRALVATKWMLAGMGTSMLAVLGWALVVLIAGLSLLGVGLLLLRPALLVIRRIADLERARLNRMGKPVTASYAELPYPPLQVLRALAEDPSNRRDLAWLVLHGSYGFLLASLALQAPVNVLRELSFPLWWTLVPPEESNALNGFIDISTWTGAWLVFATAPLWFILWLVVTPLLTGPQALPGVRLLNPHPDIDLSARLAQLTATRAAALDAHAVELRRIERALHDGAQNRLVGVAVLVGAARQALRRDPDHADAVLERAQSTAEDALAELRSVVRSILPPVLENRGLSGALSALAADSPVPCHLQVDVPVRCPVSVEATAYFAVAEALTNAAKHSRATRVDITVVRVGDRLTATVTDDGTGGAEPDTGTGLSGIRRRVAAHDGTTTITSPPGGPTVIEVELPCGS</sequence>
<evidence type="ECO:0000313" key="11">
    <source>
        <dbReference type="EMBL" id="ADD41939.1"/>
    </source>
</evidence>
<organism evidence="11 12">
    <name type="scientific">Stackebrandtia nassauensis (strain DSM 44728 / CIP 108903 / NRRL B-16338 / NBRC 102104 / LLR-40K-21)</name>
    <dbReference type="NCBI Taxonomy" id="446470"/>
    <lineage>
        <taxon>Bacteria</taxon>
        <taxon>Bacillati</taxon>
        <taxon>Actinomycetota</taxon>
        <taxon>Actinomycetes</taxon>
        <taxon>Glycomycetales</taxon>
        <taxon>Glycomycetaceae</taxon>
        <taxon>Stackebrandtia</taxon>
    </lineage>
</organism>
<dbReference type="EMBL" id="CP001778">
    <property type="protein sequence ID" value="ADD41939.1"/>
    <property type="molecule type" value="Genomic_DNA"/>
</dbReference>
<dbReference type="InterPro" id="IPR036890">
    <property type="entry name" value="HATPase_C_sf"/>
</dbReference>
<feature type="transmembrane region" description="Helical" evidence="9">
    <location>
        <begin position="168"/>
        <end position="189"/>
    </location>
</feature>
<name>D3Q272_STANL</name>
<dbReference type="Pfam" id="PF13796">
    <property type="entry name" value="Sensor"/>
    <property type="match status" value="1"/>
</dbReference>
<keyword evidence="7" id="KW-0067">ATP-binding</keyword>
<protein>
    <recommendedName>
        <fullName evidence="2">histidine kinase</fullName>
        <ecNumber evidence="2">2.7.13.3</ecNumber>
    </recommendedName>
</protein>
<dbReference type="GO" id="GO:0046983">
    <property type="term" value="F:protein dimerization activity"/>
    <property type="evidence" value="ECO:0007669"/>
    <property type="project" value="InterPro"/>
</dbReference>
<dbReference type="GO" id="GO:0005524">
    <property type="term" value="F:ATP binding"/>
    <property type="evidence" value="ECO:0007669"/>
    <property type="project" value="UniProtKB-KW"/>
</dbReference>
<dbReference type="RefSeq" id="WP_013017510.1">
    <property type="nucleotide sequence ID" value="NC_013947.1"/>
</dbReference>
<keyword evidence="5" id="KW-0547">Nucleotide-binding</keyword>
<dbReference type="SUPFAM" id="SSF55874">
    <property type="entry name" value="ATPase domain of HSP90 chaperone/DNA topoisomerase II/histidine kinase"/>
    <property type="match status" value="1"/>
</dbReference>
<keyword evidence="9" id="KW-0472">Membrane</keyword>
<evidence type="ECO:0000256" key="1">
    <source>
        <dbReference type="ARBA" id="ARBA00000085"/>
    </source>
</evidence>
<dbReference type="AlphaFoldDB" id="D3Q272"/>
<feature type="domain" description="Histidine kinase/HSP90-like ATPase" evidence="10">
    <location>
        <begin position="330"/>
        <end position="420"/>
    </location>
</feature>
<keyword evidence="3" id="KW-0597">Phosphoprotein</keyword>
<keyword evidence="9" id="KW-1133">Transmembrane helix</keyword>
<dbReference type="eggNOG" id="COG4585">
    <property type="taxonomic scope" value="Bacteria"/>
</dbReference>
<dbReference type="InterPro" id="IPR011712">
    <property type="entry name" value="Sig_transdc_His_kin_sub3_dim/P"/>
</dbReference>
<dbReference type="Proteomes" id="UP000000844">
    <property type="component" value="Chromosome"/>
</dbReference>